<dbReference type="PANTHER" id="PTHR11001:SF2">
    <property type="entry name" value="MITOCHONDRIAL FISSION PROCESS PROTEIN 1"/>
    <property type="match status" value="1"/>
</dbReference>
<dbReference type="EMBL" id="CAKKNE010000003">
    <property type="protein sequence ID" value="CAH0371684.1"/>
    <property type="molecule type" value="Genomic_DNA"/>
</dbReference>
<dbReference type="Proteomes" id="UP000789595">
    <property type="component" value="Unassembled WGS sequence"/>
</dbReference>
<keyword evidence="4" id="KW-0732">Signal</keyword>
<proteinExistence type="inferred from homology"/>
<feature type="signal peptide" evidence="4">
    <location>
        <begin position="1"/>
        <end position="22"/>
    </location>
</feature>
<organism evidence="5 6">
    <name type="scientific">Pelagomonas calceolata</name>
    <dbReference type="NCBI Taxonomy" id="35677"/>
    <lineage>
        <taxon>Eukaryota</taxon>
        <taxon>Sar</taxon>
        <taxon>Stramenopiles</taxon>
        <taxon>Ochrophyta</taxon>
        <taxon>Pelagophyceae</taxon>
        <taxon>Pelagomonadales</taxon>
        <taxon>Pelagomonadaceae</taxon>
        <taxon>Pelagomonas</taxon>
    </lineage>
</organism>
<evidence type="ECO:0000256" key="2">
    <source>
        <dbReference type="ARBA" id="ARBA00017835"/>
    </source>
</evidence>
<gene>
    <name evidence="5" type="ORF">PECAL_3P16360</name>
</gene>
<dbReference type="GO" id="GO:0005739">
    <property type="term" value="C:mitochondrion"/>
    <property type="evidence" value="ECO:0007669"/>
    <property type="project" value="TreeGrafter"/>
</dbReference>
<comment type="caution">
    <text evidence="5">The sequence shown here is derived from an EMBL/GenBank/DDBJ whole genome shotgun (WGS) entry which is preliminary data.</text>
</comment>
<reference evidence="5" key="1">
    <citation type="submission" date="2021-11" db="EMBL/GenBank/DDBJ databases">
        <authorList>
            <consortium name="Genoscope - CEA"/>
            <person name="William W."/>
        </authorList>
    </citation>
    <scope>NUCLEOTIDE SEQUENCE</scope>
</reference>
<dbReference type="GO" id="GO:0000266">
    <property type="term" value="P:mitochondrial fission"/>
    <property type="evidence" value="ECO:0007669"/>
    <property type="project" value="TreeGrafter"/>
</dbReference>
<evidence type="ECO:0000313" key="6">
    <source>
        <dbReference type="Proteomes" id="UP000789595"/>
    </source>
</evidence>
<name>A0A8J2SRL8_9STRA</name>
<comment type="similarity">
    <text evidence="1">Belongs to the MTFP1 family.</text>
</comment>
<evidence type="ECO:0000256" key="1">
    <source>
        <dbReference type="ARBA" id="ARBA00009224"/>
    </source>
</evidence>
<dbReference type="Pfam" id="PF10558">
    <property type="entry name" value="MTP18"/>
    <property type="match status" value="1"/>
</dbReference>
<keyword evidence="6" id="KW-1185">Reference proteome</keyword>
<dbReference type="AlphaFoldDB" id="A0A8J2SRL8"/>
<dbReference type="PANTHER" id="PTHR11001">
    <property type="entry name" value="MITOCHONDRIAL FISSION PROCESS PROTEIN 1"/>
    <property type="match status" value="1"/>
</dbReference>
<dbReference type="InterPro" id="IPR019560">
    <property type="entry name" value="Mitochondrial_18_kDa_protein"/>
</dbReference>
<evidence type="ECO:0000256" key="3">
    <source>
        <dbReference type="ARBA" id="ARBA00029631"/>
    </source>
</evidence>
<feature type="chain" id="PRO_5035248966" description="Mitochondrial fission process protein 1" evidence="4">
    <location>
        <begin position="23"/>
        <end position="244"/>
    </location>
</feature>
<evidence type="ECO:0000313" key="5">
    <source>
        <dbReference type="EMBL" id="CAH0371684.1"/>
    </source>
</evidence>
<evidence type="ECO:0000256" key="4">
    <source>
        <dbReference type="SAM" id="SignalP"/>
    </source>
</evidence>
<dbReference type="OrthoDB" id="424969at2759"/>
<sequence>MIRRRTLLLLATAEALVAPVTRRTTTKLHAIDAVVLEQCAGYAAIPTCFVGTGAFLLGREPEGTKLEGALLGNNGEVLTNDPVEEGEVDIYRDTALRYAGYANEVGEAFAPLTPGWCVPFSYAVAITYVIADTIDKTKKVLDGTKYAGDNINTCAAIEGVDALIWQLAASVALPGYTIHQLVAIVVALLDASGVDQSGVISALPTACGLAMIPFIVKPLDELAEVAMDVTFRKVSAPYLESCEV</sequence>
<accession>A0A8J2SRL8</accession>
<protein>
    <recommendedName>
        <fullName evidence="2">Mitochondrial fission process protein 1</fullName>
    </recommendedName>
    <alternativeName>
        <fullName evidence="3">Mitochondrial 18 kDa protein</fullName>
    </alternativeName>
</protein>